<dbReference type="PROSITE" id="PS51257">
    <property type="entry name" value="PROKAR_LIPOPROTEIN"/>
    <property type="match status" value="1"/>
</dbReference>
<sequence length="198" mass="20677">MRFKIRIMIAAGLVASLAACANTTTPGTPTPAETGGGSTKGSPTTGAQPSTGDDVDIAKFADKPCDLVKSDQLALLGRVRETKPGTNTLGPMCTWKGTDPTKDNTYELSLVNKGPTFDSMSENFRDYPIFRETTIAGLKAVSVDRTNGTSSCETLVRTSAKNAVFIQTVLPATGKGTVEQSCQASEKVAAIVIGNLKG</sequence>
<dbReference type="AlphaFoldDB" id="A0A7W7T2L6"/>
<name>A0A7W7T2L6_9PSEU</name>
<feature type="signal peptide" evidence="2">
    <location>
        <begin position="1"/>
        <end position="21"/>
    </location>
</feature>
<feature type="region of interest" description="Disordered" evidence="1">
    <location>
        <begin position="25"/>
        <end position="55"/>
    </location>
</feature>
<evidence type="ECO:0008006" key="5">
    <source>
        <dbReference type="Google" id="ProtNLM"/>
    </source>
</evidence>
<evidence type="ECO:0000313" key="3">
    <source>
        <dbReference type="EMBL" id="MBB4964200.1"/>
    </source>
</evidence>
<gene>
    <name evidence="3" type="ORF">F4559_001559</name>
</gene>
<dbReference type="InterPro" id="IPR024520">
    <property type="entry name" value="DUF3558"/>
</dbReference>
<protein>
    <recommendedName>
        <fullName evidence="5">DUF3558 domain-containing protein</fullName>
    </recommendedName>
</protein>
<dbReference type="Proteomes" id="UP000542674">
    <property type="component" value="Unassembled WGS sequence"/>
</dbReference>
<keyword evidence="4" id="KW-1185">Reference proteome</keyword>
<accession>A0A7W7T2L6</accession>
<proteinExistence type="predicted"/>
<organism evidence="3 4">
    <name type="scientific">Saccharothrix violaceirubra</name>
    <dbReference type="NCBI Taxonomy" id="413306"/>
    <lineage>
        <taxon>Bacteria</taxon>
        <taxon>Bacillati</taxon>
        <taxon>Actinomycetota</taxon>
        <taxon>Actinomycetes</taxon>
        <taxon>Pseudonocardiales</taxon>
        <taxon>Pseudonocardiaceae</taxon>
        <taxon>Saccharothrix</taxon>
    </lineage>
</organism>
<evidence type="ECO:0000256" key="1">
    <source>
        <dbReference type="SAM" id="MobiDB-lite"/>
    </source>
</evidence>
<reference evidence="3 4" key="1">
    <citation type="submission" date="2020-08" db="EMBL/GenBank/DDBJ databases">
        <title>Sequencing the genomes of 1000 actinobacteria strains.</title>
        <authorList>
            <person name="Klenk H.-P."/>
        </authorList>
    </citation>
    <scope>NUCLEOTIDE SEQUENCE [LARGE SCALE GENOMIC DNA]</scope>
    <source>
        <strain evidence="3 4">DSM 45084</strain>
    </source>
</reference>
<dbReference type="EMBL" id="JACHJS010000001">
    <property type="protein sequence ID" value="MBB4964200.1"/>
    <property type="molecule type" value="Genomic_DNA"/>
</dbReference>
<dbReference type="Pfam" id="PF12079">
    <property type="entry name" value="DUF3558"/>
    <property type="match status" value="1"/>
</dbReference>
<comment type="caution">
    <text evidence="3">The sequence shown here is derived from an EMBL/GenBank/DDBJ whole genome shotgun (WGS) entry which is preliminary data.</text>
</comment>
<evidence type="ECO:0000256" key="2">
    <source>
        <dbReference type="SAM" id="SignalP"/>
    </source>
</evidence>
<keyword evidence="2" id="KW-0732">Signal</keyword>
<dbReference type="RefSeq" id="WP_184667069.1">
    <property type="nucleotide sequence ID" value="NZ_BAABAI010000023.1"/>
</dbReference>
<evidence type="ECO:0000313" key="4">
    <source>
        <dbReference type="Proteomes" id="UP000542674"/>
    </source>
</evidence>
<feature type="chain" id="PRO_5038910540" description="DUF3558 domain-containing protein" evidence="2">
    <location>
        <begin position="22"/>
        <end position="198"/>
    </location>
</feature>